<sequence length="125" mass="14082">MHRKYDPCAPNPYFARHKYLGIPIDRSIVLVNECKLHHYVGPAAKLAKGIAVHILTPEHLWPSFQAEAEGIVTIDGQLTGNDEERNKVHRRLRDTGAAVSVPGRCRRWPRYLCSVGRAAACREES</sequence>
<protein>
    <submittedName>
        <fullName evidence="1">Uncharacterized protein</fullName>
    </submittedName>
</protein>
<evidence type="ECO:0000313" key="1">
    <source>
        <dbReference type="EMBL" id="MFC5463016.1"/>
    </source>
</evidence>
<reference evidence="2" key="1">
    <citation type="journal article" date="2019" name="Int. J. Syst. Evol. Microbiol.">
        <title>The Global Catalogue of Microorganisms (GCM) 10K type strain sequencing project: providing services to taxonomists for standard genome sequencing and annotation.</title>
        <authorList>
            <consortium name="The Broad Institute Genomics Platform"/>
            <consortium name="The Broad Institute Genome Sequencing Center for Infectious Disease"/>
            <person name="Wu L."/>
            <person name="Ma J."/>
        </authorList>
    </citation>
    <scope>NUCLEOTIDE SEQUENCE [LARGE SCALE GENOMIC DNA]</scope>
    <source>
        <strain evidence="2">KACC 12649</strain>
    </source>
</reference>
<name>A0ABW0LCD5_9BURK</name>
<dbReference type="RefSeq" id="WP_379786499.1">
    <property type="nucleotide sequence ID" value="NZ_JBHSMU010000019.1"/>
</dbReference>
<evidence type="ECO:0000313" key="2">
    <source>
        <dbReference type="Proteomes" id="UP001596050"/>
    </source>
</evidence>
<gene>
    <name evidence="1" type="ORF">ACFPN5_24680</name>
</gene>
<comment type="caution">
    <text evidence="1">The sequence shown here is derived from an EMBL/GenBank/DDBJ whole genome shotgun (WGS) entry which is preliminary data.</text>
</comment>
<keyword evidence="2" id="KW-1185">Reference proteome</keyword>
<organism evidence="1 2">
    <name type="scientific">Massilia niabensis</name>
    <dbReference type="NCBI Taxonomy" id="544910"/>
    <lineage>
        <taxon>Bacteria</taxon>
        <taxon>Pseudomonadati</taxon>
        <taxon>Pseudomonadota</taxon>
        <taxon>Betaproteobacteria</taxon>
        <taxon>Burkholderiales</taxon>
        <taxon>Oxalobacteraceae</taxon>
        <taxon>Telluria group</taxon>
        <taxon>Massilia</taxon>
    </lineage>
</organism>
<accession>A0ABW0LCD5</accession>
<proteinExistence type="predicted"/>
<dbReference type="EMBL" id="JBHSMU010000019">
    <property type="protein sequence ID" value="MFC5463016.1"/>
    <property type="molecule type" value="Genomic_DNA"/>
</dbReference>
<dbReference type="Proteomes" id="UP001596050">
    <property type="component" value="Unassembled WGS sequence"/>
</dbReference>